<dbReference type="InterPro" id="IPR003801">
    <property type="entry name" value="GTP_cyclohydrolase_FolE2/MptA"/>
</dbReference>
<dbReference type="Gene3D" id="3.10.270.10">
    <property type="entry name" value="Urate Oxidase"/>
    <property type="match status" value="1"/>
</dbReference>
<proteinExistence type="inferred from homology"/>
<reference evidence="4" key="1">
    <citation type="submission" date="2017-04" db="EMBL/GenBank/DDBJ databases">
        <authorList>
            <person name="Varghese N."/>
            <person name="Submissions S."/>
        </authorList>
    </citation>
    <scope>NUCLEOTIDE SEQUENCE [LARGE SCALE GENOMIC DNA]</scope>
    <source>
        <strain evidence="4">K3S</strain>
    </source>
</reference>
<feature type="site" description="May be catalytically important" evidence="2">
    <location>
        <position position="145"/>
    </location>
</feature>
<name>A0A1X7DNU1_9BACT</name>
<evidence type="ECO:0000256" key="1">
    <source>
        <dbReference type="ARBA" id="ARBA00022801"/>
    </source>
</evidence>
<keyword evidence="4" id="KW-1185">Reference proteome</keyword>
<dbReference type="PANTHER" id="PTHR36445:SF1">
    <property type="entry name" value="GTP CYCLOHYDROLASE MPTA"/>
    <property type="match status" value="1"/>
</dbReference>
<dbReference type="Proteomes" id="UP000192906">
    <property type="component" value="Unassembled WGS sequence"/>
</dbReference>
<dbReference type="HAMAP" id="MF_01527_B">
    <property type="entry name" value="GTP_cyclohydrol_B"/>
    <property type="match status" value="1"/>
</dbReference>
<dbReference type="InterPro" id="IPR022838">
    <property type="entry name" value="GTP_cyclohydrolase_FolE2"/>
</dbReference>
<dbReference type="Pfam" id="PF02649">
    <property type="entry name" value="GCHY-1"/>
    <property type="match status" value="1"/>
</dbReference>
<comment type="pathway">
    <text evidence="2">Cofactor biosynthesis; 7,8-dihydroneopterin triphosphate biosynthesis; 7,8-dihydroneopterin triphosphate from GTP: step 1/1.</text>
</comment>
<dbReference type="RefSeq" id="WP_085101917.1">
    <property type="nucleotide sequence ID" value="NZ_FWZU01000003.1"/>
</dbReference>
<comment type="catalytic activity">
    <reaction evidence="2">
        <text>GTP + H2O = 7,8-dihydroneopterin 3'-triphosphate + formate + H(+)</text>
        <dbReference type="Rhea" id="RHEA:17473"/>
        <dbReference type="ChEBI" id="CHEBI:15377"/>
        <dbReference type="ChEBI" id="CHEBI:15378"/>
        <dbReference type="ChEBI" id="CHEBI:15740"/>
        <dbReference type="ChEBI" id="CHEBI:37565"/>
        <dbReference type="ChEBI" id="CHEBI:58462"/>
        <dbReference type="EC" id="3.5.4.16"/>
    </reaction>
</comment>
<dbReference type="GO" id="GO:0003934">
    <property type="term" value="F:GTP cyclohydrolase I activity"/>
    <property type="evidence" value="ECO:0007669"/>
    <property type="project" value="UniProtKB-UniRule"/>
</dbReference>
<comment type="similarity">
    <text evidence="2">Belongs to the GTP cyclohydrolase IV family.</text>
</comment>
<dbReference type="AlphaFoldDB" id="A0A1X7DNU1"/>
<accession>A0A1X7DNU1</accession>
<gene>
    <name evidence="2" type="primary">folE2</name>
    <name evidence="3" type="ORF">SAMN06295933_2104</name>
</gene>
<dbReference type="GO" id="GO:0046654">
    <property type="term" value="P:tetrahydrofolate biosynthetic process"/>
    <property type="evidence" value="ECO:0007669"/>
    <property type="project" value="UniProtKB-UniRule"/>
</dbReference>
<keyword evidence="1 2" id="KW-0378">Hydrolase</keyword>
<sequence>MEDVQNSPSQVAMSIDRVGVRDLTLPLLVKDRAAKSQNTMAKVALSVDLPAHFKGTHMSRFIEALEDWSEELDYKSFFNLLSDILKRLEAKSAHAELCFPFCLQKTSPVSGRKGIMSYDCSVEGELIGGQLEFTLGVKVPVMTVCPCSKAISDEGAHSQRAVVHIKTRSKGFVWIEDLIEIAERSGSSQVYSLLKREDEKYVTEKSFSNPTFVEDVVRNAANGLEKQPKITWYKVDVESFESIHNHCAFASIEKK</sequence>
<comment type="function">
    <text evidence="2">Converts GTP to 7,8-dihydroneopterin triphosphate.</text>
</comment>
<dbReference type="PANTHER" id="PTHR36445">
    <property type="entry name" value="GTP CYCLOHYDROLASE MPTA"/>
    <property type="match status" value="1"/>
</dbReference>
<dbReference type="STRING" id="1519643.SAMN06295933_2104"/>
<dbReference type="NCBIfam" id="NF010200">
    <property type="entry name" value="PRK13674.1-1"/>
    <property type="match status" value="1"/>
</dbReference>
<evidence type="ECO:0000256" key="2">
    <source>
        <dbReference type="HAMAP-Rule" id="MF_01527"/>
    </source>
</evidence>
<evidence type="ECO:0000313" key="4">
    <source>
        <dbReference type="Proteomes" id="UP000192906"/>
    </source>
</evidence>
<dbReference type="UniPathway" id="UPA00848">
    <property type="reaction ID" value="UER00151"/>
</dbReference>
<organism evidence="3 4">
    <name type="scientific">Desulfovibrio gilichinskyi</name>
    <dbReference type="NCBI Taxonomy" id="1519643"/>
    <lineage>
        <taxon>Bacteria</taxon>
        <taxon>Pseudomonadati</taxon>
        <taxon>Thermodesulfobacteriota</taxon>
        <taxon>Desulfovibrionia</taxon>
        <taxon>Desulfovibrionales</taxon>
        <taxon>Desulfovibrionaceae</taxon>
        <taxon>Desulfovibrio</taxon>
    </lineage>
</organism>
<protein>
    <recommendedName>
        <fullName evidence="2">GTP cyclohydrolase FolE2</fullName>
        <ecNumber evidence="2">3.5.4.16</ecNumber>
    </recommendedName>
</protein>
<dbReference type="OrthoDB" id="9774824at2"/>
<evidence type="ECO:0000313" key="3">
    <source>
        <dbReference type="EMBL" id="SMF18724.1"/>
    </source>
</evidence>
<dbReference type="EMBL" id="FWZU01000003">
    <property type="protein sequence ID" value="SMF18724.1"/>
    <property type="molecule type" value="Genomic_DNA"/>
</dbReference>
<dbReference type="EC" id="3.5.4.16" evidence="2"/>